<dbReference type="PANTHER" id="PTHR21310">
    <property type="entry name" value="AMINOGLYCOSIDE PHOSPHOTRANSFERASE-RELATED-RELATED"/>
    <property type="match status" value="1"/>
</dbReference>
<dbReference type="InterPro" id="IPR011009">
    <property type="entry name" value="Kinase-like_dom_sf"/>
</dbReference>
<dbReference type="InterPro" id="IPR002575">
    <property type="entry name" value="Aminoglycoside_PTrfase"/>
</dbReference>
<dbReference type="KEGG" id="gtr:GLOTRDRAFT_140571"/>
<organism evidence="2 3">
    <name type="scientific">Gloeophyllum trabeum (strain ATCC 11539 / FP-39264 / Madison 617)</name>
    <name type="common">Brown rot fungus</name>
    <dbReference type="NCBI Taxonomy" id="670483"/>
    <lineage>
        <taxon>Eukaryota</taxon>
        <taxon>Fungi</taxon>
        <taxon>Dikarya</taxon>
        <taxon>Basidiomycota</taxon>
        <taxon>Agaricomycotina</taxon>
        <taxon>Agaricomycetes</taxon>
        <taxon>Gloeophyllales</taxon>
        <taxon>Gloeophyllaceae</taxon>
        <taxon>Gloeophyllum</taxon>
    </lineage>
</organism>
<dbReference type="Gene3D" id="3.90.1200.10">
    <property type="match status" value="1"/>
</dbReference>
<dbReference type="GeneID" id="19304563"/>
<proteinExistence type="predicted"/>
<name>S7PXU2_GLOTA</name>
<evidence type="ECO:0000259" key="1">
    <source>
        <dbReference type="Pfam" id="PF01636"/>
    </source>
</evidence>
<feature type="domain" description="Aminoglycoside phosphotransferase" evidence="1">
    <location>
        <begin position="33"/>
        <end position="280"/>
    </location>
</feature>
<dbReference type="EMBL" id="KB469308">
    <property type="protein sequence ID" value="EPQ52147.1"/>
    <property type="molecule type" value="Genomic_DNA"/>
</dbReference>
<dbReference type="InterPro" id="IPR051678">
    <property type="entry name" value="AGP_Transferase"/>
</dbReference>
<accession>S7PXU2</accession>
<dbReference type="RefSeq" id="XP_007869333.1">
    <property type="nucleotide sequence ID" value="XM_007871142.1"/>
</dbReference>
<dbReference type="eggNOG" id="ENOG502RXBQ">
    <property type="taxonomic scope" value="Eukaryota"/>
</dbReference>
<evidence type="ECO:0000313" key="2">
    <source>
        <dbReference type="EMBL" id="EPQ52147.1"/>
    </source>
</evidence>
<dbReference type="Proteomes" id="UP000030669">
    <property type="component" value="Unassembled WGS sequence"/>
</dbReference>
<evidence type="ECO:0000313" key="3">
    <source>
        <dbReference type="Proteomes" id="UP000030669"/>
    </source>
</evidence>
<dbReference type="SUPFAM" id="SSF56112">
    <property type="entry name" value="Protein kinase-like (PK-like)"/>
    <property type="match status" value="1"/>
</dbReference>
<reference evidence="2 3" key="1">
    <citation type="journal article" date="2012" name="Science">
        <title>The Paleozoic origin of enzymatic lignin decomposition reconstructed from 31 fungal genomes.</title>
        <authorList>
            <person name="Floudas D."/>
            <person name="Binder M."/>
            <person name="Riley R."/>
            <person name="Barry K."/>
            <person name="Blanchette R.A."/>
            <person name="Henrissat B."/>
            <person name="Martinez A.T."/>
            <person name="Otillar R."/>
            <person name="Spatafora J.W."/>
            <person name="Yadav J.S."/>
            <person name="Aerts A."/>
            <person name="Benoit I."/>
            <person name="Boyd A."/>
            <person name="Carlson A."/>
            <person name="Copeland A."/>
            <person name="Coutinho P.M."/>
            <person name="de Vries R.P."/>
            <person name="Ferreira P."/>
            <person name="Findley K."/>
            <person name="Foster B."/>
            <person name="Gaskell J."/>
            <person name="Glotzer D."/>
            <person name="Gorecki P."/>
            <person name="Heitman J."/>
            <person name="Hesse C."/>
            <person name="Hori C."/>
            <person name="Igarashi K."/>
            <person name="Jurgens J.A."/>
            <person name="Kallen N."/>
            <person name="Kersten P."/>
            <person name="Kohler A."/>
            <person name="Kuees U."/>
            <person name="Kumar T.K.A."/>
            <person name="Kuo A."/>
            <person name="LaButti K."/>
            <person name="Larrondo L.F."/>
            <person name="Lindquist E."/>
            <person name="Ling A."/>
            <person name="Lombard V."/>
            <person name="Lucas S."/>
            <person name="Lundell T."/>
            <person name="Martin R."/>
            <person name="McLaughlin D.J."/>
            <person name="Morgenstern I."/>
            <person name="Morin E."/>
            <person name="Murat C."/>
            <person name="Nagy L.G."/>
            <person name="Nolan M."/>
            <person name="Ohm R.A."/>
            <person name="Patyshakuliyeva A."/>
            <person name="Rokas A."/>
            <person name="Ruiz-Duenas F.J."/>
            <person name="Sabat G."/>
            <person name="Salamov A."/>
            <person name="Samejima M."/>
            <person name="Schmutz J."/>
            <person name="Slot J.C."/>
            <person name="St John F."/>
            <person name="Stenlid J."/>
            <person name="Sun H."/>
            <person name="Sun S."/>
            <person name="Syed K."/>
            <person name="Tsang A."/>
            <person name="Wiebenga A."/>
            <person name="Young D."/>
            <person name="Pisabarro A."/>
            <person name="Eastwood D.C."/>
            <person name="Martin F."/>
            <person name="Cullen D."/>
            <person name="Grigoriev I.V."/>
            <person name="Hibbett D.S."/>
        </authorList>
    </citation>
    <scope>NUCLEOTIDE SEQUENCE [LARGE SCALE GENOMIC DNA]</scope>
    <source>
        <strain evidence="2 3">ATCC 11539</strain>
    </source>
</reference>
<sequence>MSEFVENGVKIHVILAKLGDHFGDPVGEIERGPRGSHHMTYIVTQESGTKRLLRVSYPVFKDFGSGIVPPSKMKSEIATIKYVREHTNIPVPEVLLHDSDEDGSVGAEWMVMEYVNSLPLSQMWFSMSEDQRQGAVQGIAGVFHQLLGLRFDKIGSLYENEEAKIHVGPMTFMPSNNTRDTAPPNPAKCGPFESIKQWLLALAAGDLNFESTNVDEPVEAERRAAVIEDITSTTIFEDESLKEFCAIVLEHVDLKVNNFLVDPEDPTKILGVIDWEGARTVPLFAIQPRWYTPLGTPPECISSEEVTKLQVSTREAVQTLSPAWYSSTEDPGRALREVLHRAIHSRLDPEMFDFESMDCWHRGA</sequence>
<dbReference type="Pfam" id="PF01636">
    <property type="entry name" value="APH"/>
    <property type="match status" value="1"/>
</dbReference>
<dbReference type="HOGENOM" id="CLU_778566_0_0_1"/>
<protein>
    <recommendedName>
        <fullName evidence="1">Aminoglycoside phosphotransferase domain-containing protein</fullName>
    </recommendedName>
</protein>
<dbReference type="AlphaFoldDB" id="S7PXU2"/>
<keyword evidence="3" id="KW-1185">Reference proteome</keyword>
<dbReference type="Gene3D" id="3.30.200.20">
    <property type="entry name" value="Phosphorylase Kinase, domain 1"/>
    <property type="match status" value="1"/>
</dbReference>
<dbReference type="PANTHER" id="PTHR21310:SF13">
    <property type="entry name" value="AMINOGLYCOSIDE PHOSPHOTRANSFERASE DOMAIN-CONTAINING PROTEIN"/>
    <property type="match status" value="1"/>
</dbReference>
<dbReference type="OMA" id="HRCTYSF"/>
<dbReference type="OrthoDB" id="10003767at2759"/>
<gene>
    <name evidence="2" type="ORF">GLOTRDRAFT_140571</name>
</gene>